<comment type="function">
    <text evidence="9">Part of the ABC transporter FtsEX involved in cellular division.</text>
</comment>
<dbReference type="SUPFAM" id="SSF52540">
    <property type="entry name" value="P-loop containing nucleoside triphosphate hydrolases"/>
    <property type="match status" value="1"/>
</dbReference>
<evidence type="ECO:0000256" key="6">
    <source>
        <dbReference type="ARBA" id="ARBA00022840"/>
    </source>
</evidence>
<dbReference type="InterPro" id="IPR003439">
    <property type="entry name" value="ABC_transporter-like_ATP-bd"/>
</dbReference>
<comment type="caution">
    <text evidence="12">The sequence shown here is derived from an EMBL/GenBank/DDBJ whole genome shotgun (WGS) entry which is preliminary data.</text>
</comment>
<evidence type="ECO:0000256" key="10">
    <source>
        <dbReference type="SAM" id="MobiDB-lite"/>
    </source>
</evidence>
<name>A0A1G1W5C7_9BACT</name>
<dbReference type="FunFam" id="3.40.50.300:FF:000056">
    <property type="entry name" value="Cell division ATP-binding protein FtsE"/>
    <property type="match status" value="1"/>
</dbReference>
<dbReference type="AlphaFoldDB" id="A0A1G1W5C7"/>
<comment type="subunit">
    <text evidence="9">Homodimer. Forms a membrane-associated complex with FtsX.</text>
</comment>
<dbReference type="PANTHER" id="PTHR24220:SF470">
    <property type="entry name" value="CELL DIVISION ATP-BINDING PROTEIN FTSE"/>
    <property type="match status" value="1"/>
</dbReference>
<dbReference type="GO" id="GO:0005886">
    <property type="term" value="C:plasma membrane"/>
    <property type="evidence" value="ECO:0007669"/>
    <property type="project" value="UniProtKB-SubCell"/>
</dbReference>
<keyword evidence="7 9" id="KW-0472">Membrane</keyword>
<evidence type="ECO:0000256" key="3">
    <source>
        <dbReference type="ARBA" id="ARBA00022475"/>
    </source>
</evidence>
<dbReference type="SMART" id="SM00382">
    <property type="entry name" value="AAA"/>
    <property type="match status" value="1"/>
</dbReference>
<evidence type="ECO:0000256" key="9">
    <source>
        <dbReference type="RuleBase" id="RU365094"/>
    </source>
</evidence>
<dbReference type="InterPro" id="IPR027417">
    <property type="entry name" value="P-loop_NTPase"/>
</dbReference>
<evidence type="ECO:0000259" key="11">
    <source>
        <dbReference type="PROSITE" id="PS50893"/>
    </source>
</evidence>
<evidence type="ECO:0000256" key="7">
    <source>
        <dbReference type="ARBA" id="ARBA00023136"/>
    </source>
</evidence>
<evidence type="ECO:0000256" key="4">
    <source>
        <dbReference type="ARBA" id="ARBA00022618"/>
    </source>
</evidence>
<dbReference type="EMBL" id="MHCP01000030">
    <property type="protein sequence ID" value="OGY22892.1"/>
    <property type="molecule type" value="Genomic_DNA"/>
</dbReference>
<evidence type="ECO:0000256" key="1">
    <source>
        <dbReference type="ARBA" id="ARBA00005417"/>
    </source>
</evidence>
<reference evidence="12 13" key="1">
    <citation type="journal article" date="2016" name="Nat. Commun.">
        <title>Thousands of microbial genomes shed light on interconnected biogeochemical processes in an aquifer system.</title>
        <authorList>
            <person name="Anantharaman K."/>
            <person name="Brown C.T."/>
            <person name="Hug L.A."/>
            <person name="Sharon I."/>
            <person name="Castelle C.J."/>
            <person name="Probst A.J."/>
            <person name="Thomas B.C."/>
            <person name="Singh A."/>
            <person name="Wilkins M.J."/>
            <person name="Karaoz U."/>
            <person name="Brodie E.L."/>
            <person name="Williams K.H."/>
            <person name="Hubbard S.S."/>
            <person name="Banfield J.F."/>
        </authorList>
    </citation>
    <scope>NUCLEOTIDE SEQUENCE [LARGE SCALE GENOMIC DNA]</scope>
</reference>
<evidence type="ECO:0000313" key="13">
    <source>
        <dbReference type="Proteomes" id="UP000176631"/>
    </source>
</evidence>
<dbReference type="Gene3D" id="3.40.50.300">
    <property type="entry name" value="P-loop containing nucleotide triphosphate hydrolases"/>
    <property type="match status" value="1"/>
</dbReference>
<accession>A0A1G1W5C7</accession>
<dbReference type="GO" id="GO:0016887">
    <property type="term" value="F:ATP hydrolysis activity"/>
    <property type="evidence" value="ECO:0007669"/>
    <property type="project" value="InterPro"/>
</dbReference>
<evidence type="ECO:0000256" key="2">
    <source>
        <dbReference type="ARBA" id="ARBA00020019"/>
    </source>
</evidence>
<dbReference type="Proteomes" id="UP000176631">
    <property type="component" value="Unassembled WGS sequence"/>
</dbReference>
<dbReference type="InterPro" id="IPR015854">
    <property type="entry name" value="ABC_transpr_LolD-like"/>
</dbReference>
<evidence type="ECO:0000256" key="8">
    <source>
        <dbReference type="ARBA" id="ARBA00023306"/>
    </source>
</evidence>
<organism evidence="12 13">
    <name type="scientific">Candidatus Woykebacteria bacterium RBG_13_40_15</name>
    <dbReference type="NCBI Taxonomy" id="1802593"/>
    <lineage>
        <taxon>Bacteria</taxon>
        <taxon>Candidatus Woykeibacteriota</taxon>
    </lineage>
</organism>
<sequence length="232" mass="25525">MIVFNEVSKQYDGVKALADFSLDIEGGEFVFLVGPSGAGKSTLLKLIIREELPTEGSLFVDGEEVSKIPSSGVPHLRRKVGTIFQDFKLLPQRTVFENVSFPLEILGLPDDEIEKTTDEILRLVDLNSKAANFPDQLSGGELQRTAIARAMVLRPEIILADEPTGNLDSGSAWEVMQLLAKLNSLGTTVVMATHNVDISSSLPHRKLELQRGRLVRDTKQKTKGASKKEKEK</sequence>
<feature type="region of interest" description="Disordered" evidence="10">
    <location>
        <begin position="213"/>
        <end position="232"/>
    </location>
</feature>
<dbReference type="InterPro" id="IPR005286">
    <property type="entry name" value="Cell_div_FtsE"/>
</dbReference>
<evidence type="ECO:0000313" key="12">
    <source>
        <dbReference type="EMBL" id="OGY22892.1"/>
    </source>
</evidence>
<dbReference type="PROSITE" id="PS50893">
    <property type="entry name" value="ABC_TRANSPORTER_2"/>
    <property type="match status" value="1"/>
</dbReference>
<dbReference type="Pfam" id="PF00005">
    <property type="entry name" value="ABC_tran"/>
    <property type="match status" value="1"/>
</dbReference>
<dbReference type="GO" id="GO:0051301">
    <property type="term" value="P:cell division"/>
    <property type="evidence" value="ECO:0007669"/>
    <property type="project" value="UniProtKB-UniRule"/>
</dbReference>
<dbReference type="GO" id="GO:0005524">
    <property type="term" value="F:ATP binding"/>
    <property type="evidence" value="ECO:0007669"/>
    <property type="project" value="UniProtKB-UniRule"/>
</dbReference>
<dbReference type="NCBIfam" id="TIGR02673">
    <property type="entry name" value="FtsE"/>
    <property type="match status" value="1"/>
</dbReference>
<comment type="subcellular location">
    <subcellularLocation>
        <location evidence="9">Cell membrane</location>
        <topology evidence="9">Peripheral membrane protein</topology>
        <orientation evidence="9">Cytoplasmic side</orientation>
    </subcellularLocation>
</comment>
<dbReference type="PANTHER" id="PTHR24220">
    <property type="entry name" value="IMPORT ATP-BINDING PROTEIN"/>
    <property type="match status" value="1"/>
</dbReference>
<comment type="similarity">
    <text evidence="1 9">Belongs to the ABC transporter superfamily.</text>
</comment>
<dbReference type="InterPro" id="IPR003593">
    <property type="entry name" value="AAA+_ATPase"/>
</dbReference>
<gene>
    <name evidence="9" type="primary">ftsE</name>
    <name evidence="12" type="ORF">A2172_03050</name>
</gene>
<proteinExistence type="inferred from homology"/>
<protein>
    <recommendedName>
        <fullName evidence="2 9">Cell division ATP-binding protein FtsE</fullName>
    </recommendedName>
</protein>
<feature type="domain" description="ABC transporter" evidence="11">
    <location>
        <begin position="2"/>
        <end position="232"/>
    </location>
</feature>
<evidence type="ECO:0000256" key="5">
    <source>
        <dbReference type="ARBA" id="ARBA00022741"/>
    </source>
</evidence>
<dbReference type="GO" id="GO:0022857">
    <property type="term" value="F:transmembrane transporter activity"/>
    <property type="evidence" value="ECO:0007669"/>
    <property type="project" value="TreeGrafter"/>
</dbReference>
<keyword evidence="8 9" id="KW-0131">Cell cycle</keyword>
<keyword evidence="3 9" id="KW-1003">Cell membrane</keyword>
<dbReference type="STRING" id="1802593.A2172_03050"/>
<keyword evidence="5 9" id="KW-0547">Nucleotide-binding</keyword>
<keyword evidence="4 9" id="KW-0132">Cell division</keyword>
<keyword evidence="6 9" id="KW-0067">ATP-binding</keyword>